<dbReference type="AlphaFoldDB" id="A0A443SFA4"/>
<sequence>MLLTDRAKWRRQEKLENQNCSRNIGVSEYGTSMSSATSQTPHSPLQKLPSTTLASNTNLYHNSFGSELSPKTHSFALNPWLPNPRSSAIMKAVGLPGFMSQSSSVYPSYLLSPTSPGTGIAPLFPRHTLNTSDHLSVHEARTAVDSSPTGSPLNLSFGN</sequence>
<comment type="caution">
    <text evidence="1">The sequence shown here is derived from an EMBL/GenBank/DDBJ whole genome shotgun (WGS) entry which is preliminary data.</text>
</comment>
<keyword evidence="2" id="KW-1185">Reference proteome</keyword>
<dbReference type="Proteomes" id="UP000288716">
    <property type="component" value="Unassembled WGS sequence"/>
</dbReference>
<dbReference type="VEuPathDB" id="VectorBase:LDEU005844"/>
<evidence type="ECO:0000313" key="2">
    <source>
        <dbReference type="Proteomes" id="UP000288716"/>
    </source>
</evidence>
<evidence type="ECO:0000313" key="1">
    <source>
        <dbReference type="EMBL" id="RWS26197.1"/>
    </source>
</evidence>
<protein>
    <submittedName>
        <fullName evidence="1">Uncharacterized protein</fullName>
    </submittedName>
</protein>
<gene>
    <name evidence="1" type="ORF">B4U80_05609</name>
</gene>
<proteinExistence type="predicted"/>
<dbReference type="EMBL" id="NCKV01002969">
    <property type="protein sequence ID" value="RWS26197.1"/>
    <property type="molecule type" value="Genomic_DNA"/>
</dbReference>
<organism evidence="1 2">
    <name type="scientific">Leptotrombidium deliense</name>
    <dbReference type="NCBI Taxonomy" id="299467"/>
    <lineage>
        <taxon>Eukaryota</taxon>
        <taxon>Metazoa</taxon>
        <taxon>Ecdysozoa</taxon>
        <taxon>Arthropoda</taxon>
        <taxon>Chelicerata</taxon>
        <taxon>Arachnida</taxon>
        <taxon>Acari</taxon>
        <taxon>Acariformes</taxon>
        <taxon>Trombidiformes</taxon>
        <taxon>Prostigmata</taxon>
        <taxon>Anystina</taxon>
        <taxon>Parasitengona</taxon>
        <taxon>Trombiculoidea</taxon>
        <taxon>Trombiculidae</taxon>
        <taxon>Leptotrombidium</taxon>
    </lineage>
</organism>
<reference evidence="1 2" key="1">
    <citation type="journal article" date="2018" name="Gigascience">
        <title>Genomes of trombidid mites reveal novel predicted allergens and laterally-transferred genes associated with secondary metabolism.</title>
        <authorList>
            <person name="Dong X."/>
            <person name="Chaisiri K."/>
            <person name="Xia D."/>
            <person name="Armstrong S.D."/>
            <person name="Fang Y."/>
            <person name="Donnelly M.J."/>
            <person name="Kadowaki T."/>
            <person name="McGarry J.W."/>
            <person name="Darby A.C."/>
            <person name="Makepeace B.L."/>
        </authorList>
    </citation>
    <scope>NUCLEOTIDE SEQUENCE [LARGE SCALE GENOMIC DNA]</scope>
    <source>
        <strain evidence="1">UoL-UT</strain>
    </source>
</reference>
<dbReference type="STRING" id="299467.A0A443SFA4"/>
<accession>A0A443SFA4</accession>
<name>A0A443SFA4_9ACAR</name>
<dbReference type="OrthoDB" id="6159439at2759"/>